<reference evidence="2 3" key="1">
    <citation type="submission" date="2019-02" db="EMBL/GenBank/DDBJ databases">
        <title>Genomic Encyclopedia of Type Strains, Phase IV (KMG-IV): sequencing the most valuable type-strain genomes for metagenomic binning, comparative biology and taxonomic classification.</title>
        <authorList>
            <person name="Goeker M."/>
        </authorList>
    </citation>
    <scope>NUCLEOTIDE SEQUENCE [LARGE SCALE GENOMIC DNA]</scope>
    <source>
        <strain evidence="2 3">DSM 45622</strain>
    </source>
</reference>
<dbReference type="RefSeq" id="WP_231116469.1">
    <property type="nucleotide sequence ID" value="NZ_SGXD01000004.1"/>
</dbReference>
<comment type="caution">
    <text evidence="2">The sequence shown here is derived from an EMBL/GenBank/DDBJ whole genome shotgun (WGS) entry which is preliminary data.</text>
</comment>
<dbReference type="Pfam" id="PF06182">
    <property type="entry name" value="ABC2_membrane_6"/>
    <property type="match status" value="1"/>
</dbReference>
<dbReference type="Proteomes" id="UP000293638">
    <property type="component" value="Unassembled WGS sequence"/>
</dbReference>
<feature type="transmembrane region" description="Helical" evidence="1">
    <location>
        <begin position="126"/>
        <end position="149"/>
    </location>
</feature>
<dbReference type="PANTHER" id="PTHR36833">
    <property type="entry name" value="SLR0610 PROTEIN-RELATED"/>
    <property type="match status" value="1"/>
</dbReference>
<keyword evidence="1" id="KW-1133">Transmembrane helix</keyword>
<dbReference type="InterPro" id="IPR010390">
    <property type="entry name" value="ABC-2_transporter-like"/>
</dbReference>
<keyword evidence="1" id="KW-0472">Membrane</keyword>
<sequence>MDVLPLPPLAPSPLARLRRSVWLYRRCLGAHLRSTLEYEKDFWVLSVAALLTQGVGVLLLSAVFRAIPQFDGWRFWDVALGYALVALGEGVAVLLAQGAWGLAWTVNTGDLDIALTRPYSPALQVLSSQIGMNGLGNLVIGGALLAGALAHVDVPWDAGRVALAAVLLVSALLVKVGLNLATNCAGFWLASPFPMFAFSMHTLGELARFPITIYGMGVRVALTVALPYAFMSFFPASALLQERHLWQLGLLTPLVAAWCLALGAWLFRRGLLRYESAGQ</sequence>
<evidence type="ECO:0000313" key="3">
    <source>
        <dbReference type="Proteomes" id="UP000293638"/>
    </source>
</evidence>
<dbReference type="EMBL" id="SGXD01000004">
    <property type="protein sequence ID" value="RZS82845.1"/>
    <property type="molecule type" value="Genomic_DNA"/>
</dbReference>
<evidence type="ECO:0000256" key="1">
    <source>
        <dbReference type="SAM" id="Phobius"/>
    </source>
</evidence>
<feature type="transmembrane region" description="Helical" evidence="1">
    <location>
        <begin position="161"/>
        <end position="181"/>
    </location>
</feature>
<dbReference type="PANTHER" id="PTHR36833:SF1">
    <property type="entry name" value="INTEGRAL MEMBRANE TRANSPORT PROTEIN"/>
    <property type="match status" value="1"/>
</dbReference>
<protein>
    <submittedName>
        <fullName evidence="2">ABC-2 type transport system permease protein</fullName>
    </submittedName>
</protein>
<evidence type="ECO:0000313" key="2">
    <source>
        <dbReference type="EMBL" id="RZS82845.1"/>
    </source>
</evidence>
<feature type="transmembrane region" description="Helical" evidence="1">
    <location>
        <begin position="42"/>
        <end position="67"/>
    </location>
</feature>
<organism evidence="2 3">
    <name type="scientific">Motilibacter rhizosphaerae</name>
    <dbReference type="NCBI Taxonomy" id="598652"/>
    <lineage>
        <taxon>Bacteria</taxon>
        <taxon>Bacillati</taxon>
        <taxon>Actinomycetota</taxon>
        <taxon>Actinomycetes</taxon>
        <taxon>Motilibacterales</taxon>
        <taxon>Motilibacteraceae</taxon>
        <taxon>Motilibacter</taxon>
    </lineage>
</organism>
<feature type="transmembrane region" description="Helical" evidence="1">
    <location>
        <begin position="79"/>
        <end position="106"/>
    </location>
</feature>
<gene>
    <name evidence="2" type="ORF">EV189_3240</name>
</gene>
<keyword evidence="3" id="KW-1185">Reference proteome</keyword>
<feature type="transmembrane region" description="Helical" evidence="1">
    <location>
        <begin position="245"/>
        <end position="267"/>
    </location>
</feature>
<feature type="transmembrane region" description="Helical" evidence="1">
    <location>
        <begin position="187"/>
        <end position="204"/>
    </location>
</feature>
<feature type="transmembrane region" description="Helical" evidence="1">
    <location>
        <begin position="216"/>
        <end position="239"/>
    </location>
</feature>
<proteinExistence type="predicted"/>
<name>A0A4Q7NG96_9ACTN</name>
<dbReference type="AlphaFoldDB" id="A0A4Q7NG96"/>
<keyword evidence="1" id="KW-0812">Transmembrane</keyword>
<accession>A0A4Q7NG96</accession>